<keyword evidence="5" id="KW-0067">ATP-binding</keyword>
<dbReference type="EMBL" id="CAUYUE010000016">
    <property type="protein sequence ID" value="CAK0787204.1"/>
    <property type="molecule type" value="Genomic_DNA"/>
</dbReference>
<evidence type="ECO:0000313" key="8">
    <source>
        <dbReference type="EMBL" id="CAK0787204.1"/>
    </source>
</evidence>
<dbReference type="NCBIfam" id="NF006932">
    <property type="entry name" value="PRK09417.1"/>
    <property type="match status" value="1"/>
</dbReference>
<accession>A0AAV1IMK0</accession>
<dbReference type="Gene3D" id="3.40.980.10">
    <property type="entry name" value="MoaB/Mog-like domain"/>
    <property type="match status" value="1"/>
</dbReference>
<dbReference type="EC" id="2.10.1.1" evidence="2"/>
<sequence>MEIPSPALHGGTKDSVGDPATFGVLTISDRASKGIYDDESGPAILNFFHEAIRSEWQAFYRVIPDERPLIESTLKQMCDEEGCCLVVTTGGTGPAPRDVTPEATEAVCDRMMPGYGEQMRAISLKHVPTAVLSRQTAGLRGKSLIMNLPGKPKAIRETIDEVFASVPTCIQLLEGPYLETHDAVVKAFRPAGLVRACRKDGA</sequence>
<evidence type="ECO:0000313" key="9">
    <source>
        <dbReference type="Proteomes" id="UP001314263"/>
    </source>
</evidence>
<evidence type="ECO:0000256" key="2">
    <source>
        <dbReference type="ARBA" id="ARBA00013269"/>
    </source>
</evidence>
<evidence type="ECO:0000256" key="5">
    <source>
        <dbReference type="ARBA" id="ARBA00022840"/>
    </source>
</evidence>
<dbReference type="AlphaFoldDB" id="A0AAV1IMK0"/>
<dbReference type="InterPro" id="IPR008284">
    <property type="entry name" value="MoCF_biosynth_CS"/>
</dbReference>
<dbReference type="SMART" id="SM00852">
    <property type="entry name" value="MoCF_biosynth"/>
    <property type="match status" value="1"/>
</dbReference>
<dbReference type="PANTHER" id="PTHR43764:SF1">
    <property type="entry name" value="MOLYBDOPTERIN MOLYBDOTRANSFERASE"/>
    <property type="match status" value="1"/>
</dbReference>
<dbReference type="GO" id="GO:0006777">
    <property type="term" value="P:Mo-molybdopterin cofactor biosynthetic process"/>
    <property type="evidence" value="ECO:0007669"/>
    <property type="project" value="UniProtKB-KW"/>
</dbReference>
<dbReference type="NCBIfam" id="TIGR00177">
    <property type="entry name" value="molyb_syn"/>
    <property type="match status" value="1"/>
</dbReference>
<evidence type="ECO:0000256" key="6">
    <source>
        <dbReference type="ARBA" id="ARBA00023150"/>
    </source>
</evidence>
<feature type="domain" description="MoaB/Mog" evidence="7">
    <location>
        <begin position="23"/>
        <end position="169"/>
    </location>
</feature>
<dbReference type="SUPFAM" id="SSF53218">
    <property type="entry name" value="Molybdenum cofactor biosynthesis proteins"/>
    <property type="match status" value="1"/>
</dbReference>
<evidence type="ECO:0000256" key="3">
    <source>
        <dbReference type="ARBA" id="ARBA00022679"/>
    </source>
</evidence>
<keyword evidence="3" id="KW-0808">Transferase</keyword>
<dbReference type="Pfam" id="PF00994">
    <property type="entry name" value="MoCF_biosynth"/>
    <property type="match status" value="1"/>
</dbReference>
<name>A0AAV1IMK0_9CHLO</name>
<keyword evidence="9" id="KW-1185">Reference proteome</keyword>
<evidence type="ECO:0000256" key="1">
    <source>
        <dbReference type="ARBA" id="ARBA00005046"/>
    </source>
</evidence>
<reference evidence="8 9" key="1">
    <citation type="submission" date="2023-10" db="EMBL/GenBank/DDBJ databases">
        <authorList>
            <person name="Maclean D."/>
            <person name="Macfadyen A."/>
        </authorList>
    </citation>
    <scope>NUCLEOTIDE SEQUENCE [LARGE SCALE GENOMIC DNA]</scope>
</reference>
<dbReference type="CDD" id="cd00886">
    <property type="entry name" value="MogA_MoaB"/>
    <property type="match status" value="1"/>
</dbReference>
<keyword evidence="4" id="KW-0547">Nucleotide-binding</keyword>
<comment type="caution">
    <text evidence="8">The sequence shown here is derived from an EMBL/GenBank/DDBJ whole genome shotgun (WGS) entry which is preliminary data.</text>
</comment>
<protein>
    <recommendedName>
        <fullName evidence="2">molybdopterin molybdotransferase</fullName>
        <ecNumber evidence="2">2.10.1.1</ecNumber>
    </recommendedName>
</protein>
<dbReference type="PROSITE" id="PS01078">
    <property type="entry name" value="MOCF_BIOSYNTHESIS_1"/>
    <property type="match status" value="1"/>
</dbReference>
<organism evidence="8 9">
    <name type="scientific">Coccomyxa viridis</name>
    <dbReference type="NCBI Taxonomy" id="1274662"/>
    <lineage>
        <taxon>Eukaryota</taxon>
        <taxon>Viridiplantae</taxon>
        <taxon>Chlorophyta</taxon>
        <taxon>core chlorophytes</taxon>
        <taxon>Trebouxiophyceae</taxon>
        <taxon>Trebouxiophyceae incertae sedis</taxon>
        <taxon>Coccomyxaceae</taxon>
        <taxon>Coccomyxa</taxon>
    </lineage>
</organism>
<dbReference type="GO" id="GO:0005524">
    <property type="term" value="F:ATP binding"/>
    <property type="evidence" value="ECO:0007669"/>
    <property type="project" value="UniProtKB-KW"/>
</dbReference>
<dbReference type="GO" id="GO:0061599">
    <property type="term" value="F:molybdopterin molybdotransferase activity"/>
    <property type="evidence" value="ECO:0007669"/>
    <property type="project" value="UniProtKB-EC"/>
</dbReference>
<dbReference type="InterPro" id="IPR051920">
    <property type="entry name" value="MPT_Adenylyltrnsfr/MoaC-Rel"/>
</dbReference>
<dbReference type="Proteomes" id="UP001314263">
    <property type="component" value="Unassembled WGS sequence"/>
</dbReference>
<dbReference type="InterPro" id="IPR036425">
    <property type="entry name" value="MoaB/Mog-like_dom_sf"/>
</dbReference>
<dbReference type="InterPro" id="IPR001453">
    <property type="entry name" value="MoaB/Mog_dom"/>
</dbReference>
<evidence type="ECO:0000259" key="7">
    <source>
        <dbReference type="SMART" id="SM00852"/>
    </source>
</evidence>
<comment type="pathway">
    <text evidence="1">Cofactor biosynthesis; molybdopterin biosynthesis.</text>
</comment>
<proteinExistence type="predicted"/>
<gene>
    <name evidence="8" type="ORF">CVIRNUC_010420</name>
</gene>
<keyword evidence="6" id="KW-0501">Molybdenum cofactor biosynthesis</keyword>
<dbReference type="PANTHER" id="PTHR43764">
    <property type="entry name" value="MOLYBDENUM COFACTOR BIOSYNTHESIS"/>
    <property type="match status" value="1"/>
</dbReference>
<evidence type="ECO:0000256" key="4">
    <source>
        <dbReference type="ARBA" id="ARBA00022741"/>
    </source>
</evidence>
<dbReference type="FunFam" id="3.40.980.10:FF:000005">
    <property type="entry name" value="Molybdopterin biosynthesis mog protein"/>
    <property type="match status" value="1"/>
</dbReference>